<proteinExistence type="predicted"/>
<keyword evidence="2" id="KW-1185">Reference proteome</keyword>
<sequence>MKKVGYGDVDIIVGETDWPSAGDLNQSDSNLQNALWYIGNLVKHVNSGEGTPLMPNQIFEVYIFALFNENLKPSISEQNFGLFKPESNNDGWGSTGVARRALRGDGGGASDSEANG</sequence>
<evidence type="ECO:0000313" key="1">
    <source>
        <dbReference type="EMBL" id="KAJ0079086.1"/>
    </source>
</evidence>
<gene>
    <name evidence="1" type="ORF">Patl1_23136</name>
</gene>
<reference evidence="2" key="1">
    <citation type="journal article" date="2023" name="G3 (Bethesda)">
        <title>Genome assembly and association tests identify interacting loci associated with vigor, precocity, and sex in interspecific pistachio rootstocks.</title>
        <authorList>
            <person name="Palmer W."/>
            <person name="Jacygrad E."/>
            <person name="Sagayaradj S."/>
            <person name="Cavanaugh K."/>
            <person name="Han R."/>
            <person name="Bertier L."/>
            <person name="Beede B."/>
            <person name="Kafkas S."/>
            <person name="Golino D."/>
            <person name="Preece J."/>
            <person name="Michelmore R."/>
        </authorList>
    </citation>
    <scope>NUCLEOTIDE SEQUENCE [LARGE SCALE GENOMIC DNA]</scope>
</reference>
<dbReference type="Proteomes" id="UP001164250">
    <property type="component" value="Chromosome 13"/>
</dbReference>
<protein>
    <submittedName>
        <fullName evidence="1">Uncharacterized protein</fullName>
    </submittedName>
</protein>
<dbReference type="EMBL" id="CM047909">
    <property type="protein sequence ID" value="KAJ0079086.1"/>
    <property type="molecule type" value="Genomic_DNA"/>
</dbReference>
<organism evidence="1 2">
    <name type="scientific">Pistacia atlantica</name>
    <dbReference type="NCBI Taxonomy" id="434234"/>
    <lineage>
        <taxon>Eukaryota</taxon>
        <taxon>Viridiplantae</taxon>
        <taxon>Streptophyta</taxon>
        <taxon>Embryophyta</taxon>
        <taxon>Tracheophyta</taxon>
        <taxon>Spermatophyta</taxon>
        <taxon>Magnoliopsida</taxon>
        <taxon>eudicotyledons</taxon>
        <taxon>Gunneridae</taxon>
        <taxon>Pentapetalae</taxon>
        <taxon>rosids</taxon>
        <taxon>malvids</taxon>
        <taxon>Sapindales</taxon>
        <taxon>Anacardiaceae</taxon>
        <taxon>Pistacia</taxon>
    </lineage>
</organism>
<accession>A0ACC0ZY43</accession>
<evidence type="ECO:0000313" key="2">
    <source>
        <dbReference type="Proteomes" id="UP001164250"/>
    </source>
</evidence>
<name>A0ACC0ZY43_9ROSI</name>
<comment type="caution">
    <text evidence="1">The sequence shown here is derived from an EMBL/GenBank/DDBJ whole genome shotgun (WGS) entry which is preliminary data.</text>
</comment>